<sequence length="136" mass="13595">MPESAGGAGRQRSSVQGARSTGPAGGGGRRGPWGRKRPEGEHGGAESKGRLKCARSRYEEGCAHALRWRVAVSGAPGLGVSGGGVYQSTTAIRSGQDDLLGSPPYSSGGLKEGRGGVGAWGRGAARAGAGGLSHRE</sequence>
<reference evidence="2" key="2">
    <citation type="submission" date="2020-06" db="EMBL/GenBank/DDBJ databases">
        <authorList>
            <person name="Sheffer M."/>
        </authorList>
    </citation>
    <scope>NUCLEOTIDE SEQUENCE</scope>
</reference>
<feature type="region of interest" description="Disordered" evidence="1">
    <location>
        <begin position="1"/>
        <end position="51"/>
    </location>
</feature>
<accession>A0A8T0E399</accession>
<feature type="compositionally biased region" description="Basic and acidic residues" evidence="1">
    <location>
        <begin position="36"/>
        <end position="49"/>
    </location>
</feature>
<proteinExistence type="predicted"/>
<reference evidence="2" key="1">
    <citation type="journal article" date="2020" name="bioRxiv">
        <title>Chromosome-level reference genome of the European wasp spider Argiope bruennichi: a resource for studies on range expansion and evolutionary adaptation.</title>
        <authorList>
            <person name="Sheffer M.M."/>
            <person name="Hoppe A."/>
            <person name="Krehenwinkel H."/>
            <person name="Uhl G."/>
            <person name="Kuss A.W."/>
            <person name="Jensen L."/>
            <person name="Jensen C."/>
            <person name="Gillespie R.G."/>
            <person name="Hoff K.J."/>
            <person name="Prost S."/>
        </authorList>
    </citation>
    <scope>NUCLEOTIDE SEQUENCE</scope>
</reference>
<organism evidence="2 3">
    <name type="scientific">Argiope bruennichi</name>
    <name type="common">Wasp spider</name>
    <name type="synonym">Aranea bruennichi</name>
    <dbReference type="NCBI Taxonomy" id="94029"/>
    <lineage>
        <taxon>Eukaryota</taxon>
        <taxon>Metazoa</taxon>
        <taxon>Ecdysozoa</taxon>
        <taxon>Arthropoda</taxon>
        <taxon>Chelicerata</taxon>
        <taxon>Arachnida</taxon>
        <taxon>Araneae</taxon>
        <taxon>Araneomorphae</taxon>
        <taxon>Entelegynae</taxon>
        <taxon>Araneoidea</taxon>
        <taxon>Araneidae</taxon>
        <taxon>Argiope</taxon>
    </lineage>
</organism>
<comment type="caution">
    <text evidence="2">The sequence shown here is derived from an EMBL/GenBank/DDBJ whole genome shotgun (WGS) entry which is preliminary data.</text>
</comment>
<dbReference type="Proteomes" id="UP000807504">
    <property type="component" value="Unassembled WGS sequence"/>
</dbReference>
<keyword evidence="3" id="KW-1185">Reference proteome</keyword>
<name>A0A8T0E399_ARGBR</name>
<dbReference type="EMBL" id="JABXBU010002231">
    <property type="protein sequence ID" value="KAF8764677.1"/>
    <property type="molecule type" value="Genomic_DNA"/>
</dbReference>
<gene>
    <name evidence="2" type="ORF">HNY73_022730</name>
</gene>
<evidence type="ECO:0000313" key="2">
    <source>
        <dbReference type="EMBL" id="KAF8764677.1"/>
    </source>
</evidence>
<dbReference type="AlphaFoldDB" id="A0A8T0E399"/>
<evidence type="ECO:0000313" key="3">
    <source>
        <dbReference type="Proteomes" id="UP000807504"/>
    </source>
</evidence>
<protein>
    <submittedName>
        <fullName evidence="2">Uncharacterized protein</fullName>
    </submittedName>
</protein>
<evidence type="ECO:0000256" key="1">
    <source>
        <dbReference type="SAM" id="MobiDB-lite"/>
    </source>
</evidence>
<feature type="region of interest" description="Disordered" evidence="1">
    <location>
        <begin position="95"/>
        <end position="136"/>
    </location>
</feature>